<keyword evidence="5" id="KW-0807">Transducer</keyword>
<dbReference type="CDD" id="cd00066">
    <property type="entry name" value="G-alpha"/>
    <property type="match status" value="1"/>
</dbReference>
<protein>
    <submittedName>
        <fullName evidence="8">Uncharacterized protein</fullName>
    </submittedName>
</protein>
<keyword evidence="2 6" id="KW-0547">Nucleotide-binding</keyword>
<reference evidence="8" key="1">
    <citation type="submission" date="2021-01" db="EMBL/GenBank/DDBJ databases">
        <authorList>
            <person name="Corre E."/>
            <person name="Pelletier E."/>
            <person name="Niang G."/>
            <person name="Scheremetjew M."/>
            <person name="Finn R."/>
            <person name="Kale V."/>
            <person name="Holt S."/>
            <person name="Cochrane G."/>
            <person name="Meng A."/>
            <person name="Brown T."/>
            <person name="Cohen L."/>
        </authorList>
    </citation>
    <scope>NUCLEOTIDE SEQUENCE</scope>
    <source>
        <strain evidence="8">CCMP645</strain>
    </source>
</reference>
<feature type="binding site" evidence="6">
    <location>
        <begin position="204"/>
        <end position="208"/>
    </location>
    <ligand>
        <name>GTP</name>
        <dbReference type="ChEBI" id="CHEBI:37565"/>
    </ligand>
</feature>
<keyword evidence="3 7" id="KW-0460">Magnesium</keyword>
<dbReference type="GO" id="GO:0005525">
    <property type="term" value="F:GTP binding"/>
    <property type="evidence" value="ECO:0007669"/>
    <property type="project" value="UniProtKB-KW"/>
</dbReference>
<gene>
    <name evidence="8" type="ORF">PCAR00345_LOCUS2641</name>
</gene>
<dbReference type="InterPro" id="IPR001019">
    <property type="entry name" value="Gprotein_alpha_su"/>
</dbReference>
<feature type="binding site" evidence="7">
    <location>
        <position position="185"/>
    </location>
    <ligand>
        <name>Mg(2+)</name>
        <dbReference type="ChEBI" id="CHEBI:18420"/>
    </ligand>
</feature>
<organism evidence="8">
    <name type="scientific">Chrysotila carterae</name>
    <name type="common">Marine alga</name>
    <name type="synonym">Syracosphaera carterae</name>
    <dbReference type="NCBI Taxonomy" id="13221"/>
    <lineage>
        <taxon>Eukaryota</taxon>
        <taxon>Haptista</taxon>
        <taxon>Haptophyta</taxon>
        <taxon>Prymnesiophyceae</taxon>
        <taxon>Isochrysidales</taxon>
        <taxon>Isochrysidaceae</taxon>
        <taxon>Chrysotila</taxon>
    </lineage>
</organism>
<evidence type="ECO:0000313" key="8">
    <source>
        <dbReference type="EMBL" id="CAE0750056.1"/>
    </source>
</evidence>
<dbReference type="FunFam" id="3.40.50.300:FF:002307">
    <property type="entry name" value="Guanine nucleotide-binding protein G(k) subunit alpha"/>
    <property type="match status" value="1"/>
</dbReference>
<dbReference type="GO" id="GO:0005834">
    <property type="term" value="C:heterotrimeric G-protein complex"/>
    <property type="evidence" value="ECO:0007669"/>
    <property type="project" value="TreeGrafter"/>
</dbReference>
<evidence type="ECO:0000256" key="4">
    <source>
        <dbReference type="ARBA" id="ARBA00023134"/>
    </source>
</evidence>
<dbReference type="InterPro" id="IPR011025">
    <property type="entry name" value="GproteinA_insert"/>
</dbReference>
<dbReference type="SMART" id="SM00275">
    <property type="entry name" value="G_alpha"/>
    <property type="match status" value="1"/>
</dbReference>
<dbReference type="PANTHER" id="PTHR10218:SF302">
    <property type="entry name" value="GUANINE NUCLEOTIDE-BINDING PROTEIN ALPHA-5 SUBUNIT"/>
    <property type="match status" value="1"/>
</dbReference>
<dbReference type="GO" id="GO:0046872">
    <property type="term" value="F:metal ion binding"/>
    <property type="evidence" value="ECO:0007669"/>
    <property type="project" value="UniProtKB-KW"/>
</dbReference>
<keyword evidence="1 7" id="KW-0479">Metal-binding</keyword>
<feature type="binding site" evidence="6">
    <location>
        <begin position="273"/>
        <end position="276"/>
    </location>
    <ligand>
        <name>GTP</name>
        <dbReference type="ChEBI" id="CHEBI:37565"/>
    </ligand>
</feature>
<feature type="binding site" evidence="6">
    <location>
        <begin position="51"/>
        <end position="56"/>
    </location>
    <ligand>
        <name>GTP</name>
        <dbReference type="ChEBI" id="CHEBI:37565"/>
    </ligand>
</feature>
<sequence length="845" mass="94996">MGCGQSKAGNGVVEDYEVQESAESRAMQEALEKQQKEESAIVKLLVLGTGESGKSTVFKQMKILYSVPDPPAKYIMVVRANLFGNAQSAHLGMEKLGIAYATEEGKAAAELINTKPADGNADADAELVAAFEAMYRDAGVKEAIERAAEFQLNDSTEYFWNRAAEILKPDFVPNEQDVLRARVRTTGIVQQNFQIKDKKYTMFDVGGQRNERRKWIHCFDNVTALIFVTAISEYDQVLYEDENTNRMDEALLLFDQICNHPSFKKTSIILFLNKRDLFMNKLQKKDLTCWDPACPVGKDYDQAIEYIKAKFVAKNKEPEKRQIYSHATCATDTSNIAFVMESVFDIILKENLRKMDAVNIDKMMTTSTAVKSAVKVPPSMGAHSIVLCACYFTETLKERNVLVLKDNIGMLPGVEIESGRRLKQDSAEFLWLMGLGRSVPALTPQKAEVGTFQGNFKEACKALRDLLGGEQDLGFIYDEPIYLEAAKITLIVCVRQMPKSEALLSAKVPLVWKVHEEFENENYRRYKGVDTTATPCLAPDKTEEFNPFAANPVGFRWFKGITLYTRQVMRTPTKGVYLGILKVVSTPTGFKVMVNEHNRIMIPLIFITRSQLTDAETRWMHGVRVRWSRGIKLLEGQKPNRGWLGPEMSGEDGATLPEKLWWAIDEAKARLGSDTLGEFYDFEALDVDEASNIQLVMFASLAKDEADILPGHVWVDRQFLEIQNMKYLCPTILEGILKEQAELLDKYSAINTTDAESDMESVRRKRADKEALKLQIEAKVKATTPLKWVNRSILWCADKMPSFADGIAGKESMSPDELVDAAMAANTATAAVRAERQKLVAKYKK</sequence>
<feature type="binding site" evidence="7">
    <location>
        <position position="55"/>
    </location>
    <ligand>
        <name>Mg(2+)</name>
        <dbReference type="ChEBI" id="CHEBI:18420"/>
    </ligand>
</feature>
<dbReference type="InterPro" id="IPR027417">
    <property type="entry name" value="P-loop_NTPase"/>
</dbReference>
<dbReference type="SUPFAM" id="SSF47895">
    <property type="entry name" value="Transducin (alpha subunit), insertion domain"/>
    <property type="match status" value="1"/>
</dbReference>
<dbReference type="GO" id="GO:0001664">
    <property type="term" value="F:G protein-coupled receptor binding"/>
    <property type="evidence" value="ECO:0007669"/>
    <property type="project" value="TreeGrafter"/>
</dbReference>
<evidence type="ECO:0000256" key="7">
    <source>
        <dbReference type="PIRSR" id="PIRSR601019-2"/>
    </source>
</evidence>
<dbReference type="Pfam" id="PF00503">
    <property type="entry name" value="G-alpha"/>
    <property type="match status" value="1"/>
</dbReference>
<dbReference type="Gene3D" id="3.40.50.300">
    <property type="entry name" value="P-loop containing nucleotide triphosphate hydrolases"/>
    <property type="match status" value="1"/>
</dbReference>
<dbReference type="SUPFAM" id="SSF52540">
    <property type="entry name" value="P-loop containing nucleoside triphosphate hydrolases"/>
    <property type="match status" value="1"/>
</dbReference>
<feature type="binding site" evidence="6">
    <location>
        <begin position="179"/>
        <end position="185"/>
    </location>
    <ligand>
        <name>GTP</name>
        <dbReference type="ChEBI" id="CHEBI:37565"/>
    </ligand>
</feature>
<dbReference type="PANTHER" id="PTHR10218">
    <property type="entry name" value="GTP-BINDING PROTEIN ALPHA SUBUNIT"/>
    <property type="match status" value="1"/>
</dbReference>
<evidence type="ECO:0000256" key="6">
    <source>
        <dbReference type="PIRSR" id="PIRSR601019-1"/>
    </source>
</evidence>
<dbReference type="PRINTS" id="PR00318">
    <property type="entry name" value="GPROTEINA"/>
</dbReference>
<dbReference type="EMBL" id="HBIZ01004701">
    <property type="protein sequence ID" value="CAE0750056.1"/>
    <property type="molecule type" value="Transcribed_RNA"/>
</dbReference>
<feature type="binding site" evidence="6">
    <location>
        <position position="330"/>
    </location>
    <ligand>
        <name>GTP</name>
        <dbReference type="ChEBI" id="CHEBI:37565"/>
    </ligand>
</feature>
<dbReference type="Gene3D" id="1.10.400.10">
    <property type="entry name" value="GI Alpha 1, domain 2-like"/>
    <property type="match status" value="1"/>
</dbReference>
<dbReference type="PROSITE" id="PS51882">
    <property type="entry name" value="G_ALPHA"/>
    <property type="match status" value="1"/>
</dbReference>
<dbReference type="GO" id="GO:0007188">
    <property type="term" value="P:adenylate cyclase-modulating G protein-coupled receptor signaling pathway"/>
    <property type="evidence" value="ECO:0007669"/>
    <property type="project" value="TreeGrafter"/>
</dbReference>
<dbReference type="GO" id="GO:0003924">
    <property type="term" value="F:GTPase activity"/>
    <property type="evidence" value="ECO:0007669"/>
    <property type="project" value="InterPro"/>
</dbReference>
<accession>A0A7S4B0T7</accession>
<name>A0A7S4B0T7_CHRCT</name>
<feature type="binding site" evidence="6">
    <location>
        <begin position="154"/>
        <end position="155"/>
    </location>
    <ligand>
        <name>GTP</name>
        <dbReference type="ChEBI" id="CHEBI:37565"/>
    </ligand>
</feature>
<keyword evidence="4 6" id="KW-0342">GTP-binding</keyword>
<evidence type="ECO:0000256" key="5">
    <source>
        <dbReference type="ARBA" id="ARBA00023224"/>
    </source>
</evidence>
<evidence type="ECO:0000256" key="3">
    <source>
        <dbReference type="ARBA" id="ARBA00022842"/>
    </source>
</evidence>
<dbReference type="GO" id="GO:0031683">
    <property type="term" value="F:G-protein beta/gamma-subunit complex binding"/>
    <property type="evidence" value="ECO:0007669"/>
    <property type="project" value="InterPro"/>
</dbReference>
<evidence type="ECO:0000256" key="1">
    <source>
        <dbReference type="ARBA" id="ARBA00022723"/>
    </source>
</evidence>
<dbReference type="GO" id="GO:0005737">
    <property type="term" value="C:cytoplasm"/>
    <property type="evidence" value="ECO:0007669"/>
    <property type="project" value="TreeGrafter"/>
</dbReference>
<proteinExistence type="predicted"/>
<dbReference type="AlphaFoldDB" id="A0A7S4B0T7"/>
<evidence type="ECO:0000256" key="2">
    <source>
        <dbReference type="ARBA" id="ARBA00022741"/>
    </source>
</evidence>